<dbReference type="PANTHER" id="PTHR36312:SF15">
    <property type="entry name" value="THIONIN-LIKE PROTEIN"/>
    <property type="match status" value="1"/>
</dbReference>
<gene>
    <name evidence="1" type="ORF">WN944_022139</name>
</gene>
<dbReference type="PANTHER" id="PTHR36312">
    <property type="entry name" value="THIONIN-LIKE PROTEIN 1"/>
    <property type="match status" value="1"/>
</dbReference>
<dbReference type="InterPro" id="IPR038975">
    <property type="entry name" value="THNL"/>
</dbReference>
<protein>
    <recommendedName>
        <fullName evidence="3">Thionin-like protein</fullName>
    </recommendedName>
</protein>
<organism evidence="1 2">
    <name type="scientific">Citrus x changshan-huyou</name>
    <dbReference type="NCBI Taxonomy" id="2935761"/>
    <lineage>
        <taxon>Eukaryota</taxon>
        <taxon>Viridiplantae</taxon>
        <taxon>Streptophyta</taxon>
        <taxon>Embryophyta</taxon>
        <taxon>Tracheophyta</taxon>
        <taxon>Spermatophyta</taxon>
        <taxon>Magnoliopsida</taxon>
        <taxon>eudicotyledons</taxon>
        <taxon>Gunneridae</taxon>
        <taxon>Pentapetalae</taxon>
        <taxon>rosids</taxon>
        <taxon>malvids</taxon>
        <taxon>Sapindales</taxon>
        <taxon>Rutaceae</taxon>
        <taxon>Aurantioideae</taxon>
        <taxon>Citrus</taxon>
    </lineage>
</organism>
<evidence type="ECO:0008006" key="3">
    <source>
        <dbReference type="Google" id="ProtNLM"/>
    </source>
</evidence>
<proteinExistence type="predicted"/>
<comment type="caution">
    <text evidence="1">The sequence shown here is derived from an EMBL/GenBank/DDBJ whole genome shotgun (WGS) entry which is preliminary data.</text>
</comment>
<sequence>MEKSRVHSNLLIVEKNVAKCAAKCLPDCILPASLVPNLNDAQVVCKLGCASSLCTNFSTKENPAGEKVEGCVDSCSEICTKI</sequence>
<reference evidence="1 2" key="1">
    <citation type="submission" date="2024-05" db="EMBL/GenBank/DDBJ databases">
        <title>Haplotype-resolved chromosome-level genome assembly of Huyou (Citrus changshanensis).</title>
        <authorList>
            <person name="Miao C."/>
            <person name="Chen W."/>
            <person name="Wu Y."/>
            <person name="Wang L."/>
            <person name="Zhao S."/>
            <person name="Grierson D."/>
            <person name="Xu C."/>
            <person name="Chen K."/>
        </authorList>
    </citation>
    <scope>NUCLEOTIDE SEQUENCE [LARGE SCALE GENOMIC DNA]</scope>
    <source>
        <strain evidence="1">01-14</strain>
        <tissue evidence="1">Leaf</tissue>
    </source>
</reference>
<evidence type="ECO:0000313" key="1">
    <source>
        <dbReference type="EMBL" id="KAK9229180.1"/>
    </source>
</evidence>
<dbReference type="EMBL" id="JBCGBO010000001">
    <property type="protein sequence ID" value="KAK9229180.1"/>
    <property type="molecule type" value="Genomic_DNA"/>
</dbReference>
<accession>A0AAP0MXZ0</accession>
<evidence type="ECO:0000313" key="2">
    <source>
        <dbReference type="Proteomes" id="UP001428341"/>
    </source>
</evidence>
<dbReference type="AlphaFoldDB" id="A0AAP0MXZ0"/>
<keyword evidence="2" id="KW-1185">Reference proteome</keyword>
<dbReference type="Proteomes" id="UP001428341">
    <property type="component" value="Unassembled WGS sequence"/>
</dbReference>
<name>A0AAP0MXZ0_9ROSI</name>